<dbReference type="Pfam" id="PF00249">
    <property type="entry name" value="Myb_DNA-binding"/>
    <property type="match status" value="2"/>
</dbReference>
<comment type="subcellular location">
    <subcellularLocation>
        <location evidence="1">Nucleus</location>
    </subcellularLocation>
</comment>
<dbReference type="InterPro" id="IPR009057">
    <property type="entry name" value="Homeodomain-like_sf"/>
</dbReference>
<evidence type="ECO:0000256" key="3">
    <source>
        <dbReference type="ARBA" id="ARBA00023015"/>
    </source>
</evidence>
<dbReference type="InterPro" id="IPR017930">
    <property type="entry name" value="Myb_dom"/>
</dbReference>
<feature type="domain" description="HTH myb-type" evidence="8">
    <location>
        <begin position="89"/>
        <end position="135"/>
    </location>
</feature>
<dbReference type="SMART" id="SM00717">
    <property type="entry name" value="SANT"/>
    <property type="match status" value="2"/>
</dbReference>
<dbReference type="EMBL" id="KQ090302">
    <property type="protein sequence ID" value="KMS97616.1"/>
    <property type="molecule type" value="Genomic_DNA"/>
</dbReference>
<keyword evidence="5" id="KW-0804">Transcription</keyword>
<keyword evidence="2" id="KW-0677">Repeat</keyword>
<organism evidence="9 10">
    <name type="scientific">Beta vulgaris subsp. vulgaris</name>
    <name type="common">Beet</name>
    <dbReference type="NCBI Taxonomy" id="3555"/>
    <lineage>
        <taxon>Eukaryota</taxon>
        <taxon>Viridiplantae</taxon>
        <taxon>Streptophyta</taxon>
        <taxon>Embryophyta</taxon>
        <taxon>Tracheophyta</taxon>
        <taxon>Spermatophyta</taxon>
        <taxon>Magnoliopsida</taxon>
        <taxon>eudicotyledons</taxon>
        <taxon>Gunneridae</taxon>
        <taxon>Pentapetalae</taxon>
        <taxon>Caryophyllales</taxon>
        <taxon>Chenopodiaceae</taxon>
        <taxon>Betoideae</taxon>
        <taxon>Beta</taxon>
    </lineage>
</organism>
<feature type="domain" description="Myb-like" evidence="7">
    <location>
        <begin position="136"/>
        <end position="186"/>
    </location>
</feature>
<dbReference type="FunFam" id="1.10.10.60:FF:000060">
    <property type="entry name" value="MYB transcription factor"/>
    <property type="match status" value="1"/>
</dbReference>
<dbReference type="PANTHER" id="PTHR45614">
    <property type="entry name" value="MYB PROTEIN-RELATED"/>
    <property type="match status" value="1"/>
</dbReference>
<accession>A0A0J8B9J1</accession>
<dbReference type="Proteomes" id="UP000035740">
    <property type="component" value="Unassembled WGS sequence"/>
</dbReference>
<dbReference type="GO" id="GO:0005634">
    <property type="term" value="C:nucleus"/>
    <property type="evidence" value="ECO:0007669"/>
    <property type="project" value="UniProtKB-SubCell"/>
</dbReference>
<dbReference type="SUPFAM" id="SSF46689">
    <property type="entry name" value="Homeodomain-like"/>
    <property type="match status" value="1"/>
</dbReference>
<dbReference type="PROSITE" id="PS51294">
    <property type="entry name" value="HTH_MYB"/>
    <property type="match status" value="2"/>
</dbReference>
<keyword evidence="4" id="KW-0238">DNA-binding</keyword>
<dbReference type="CDD" id="cd00167">
    <property type="entry name" value="SANT"/>
    <property type="match status" value="2"/>
</dbReference>
<dbReference type="OrthoDB" id="2143914at2759"/>
<dbReference type="Gramene" id="KMS97616">
    <property type="protein sequence ID" value="KMS97616"/>
    <property type="gene ID" value="BVRB_5g125320"/>
</dbReference>
<proteinExistence type="predicted"/>
<reference evidence="9 10" key="1">
    <citation type="journal article" date="2014" name="Nature">
        <title>The genome of the recently domesticated crop plant sugar beet (Beta vulgaris).</title>
        <authorList>
            <person name="Dohm J.C."/>
            <person name="Minoche A.E."/>
            <person name="Holtgrawe D."/>
            <person name="Capella-Gutierrez S."/>
            <person name="Zakrzewski F."/>
            <person name="Tafer H."/>
            <person name="Rupp O."/>
            <person name="Sorensen T.R."/>
            <person name="Stracke R."/>
            <person name="Reinhardt R."/>
            <person name="Goesmann A."/>
            <person name="Kraft T."/>
            <person name="Schulz B."/>
            <person name="Stadler P.F."/>
            <person name="Schmidt T."/>
            <person name="Gabaldon T."/>
            <person name="Lehrach H."/>
            <person name="Weisshaar B."/>
            <person name="Himmelbauer H."/>
        </authorList>
    </citation>
    <scope>NUCLEOTIDE SEQUENCE [LARGE SCALE GENOMIC DNA]</scope>
    <source>
        <tissue evidence="9">Taproot</tissue>
    </source>
</reference>
<evidence type="ECO:0000256" key="4">
    <source>
        <dbReference type="ARBA" id="ARBA00023125"/>
    </source>
</evidence>
<feature type="domain" description="HTH myb-type" evidence="8">
    <location>
        <begin position="136"/>
        <end position="190"/>
    </location>
</feature>
<sequence>MSIELMGVTMKKTNHNKNNLKPTSKPTYSPALELCLSNPKPEYEITKMGLQKLSSVPQMEVLRGQKCHENHEVIVIKKENNGASKLCSRGHWRPAEDAKLKQLVLQFGPHNWNLIAEKLDGRSGKSCRLRWFNQLDPRINKRPFTEEEEERLKTAHKMYGNKWAVIARLFPGRTDNAVKNHWHVMKAREEREKSSFFTRKRNHIKCESTISNNNNNDNNNYNMGDESGGASTCTELSLSTISGPDPGMGVNCGYGCLGGISYNQVCQQQHHQPCNSDSQKGTIVEGLCTLARKGPNCFDNTIGKKATEMCRVELCGQSDTYSEASGSGDSVVNSGLSSIVVGKFNYNLPFINFLGLKAT</sequence>
<evidence type="ECO:0000256" key="2">
    <source>
        <dbReference type="ARBA" id="ARBA00022737"/>
    </source>
</evidence>
<keyword evidence="6" id="KW-0539">Nucleus</keyword>
<keyword evidence="10" id="KW-1185">Reference proteome</keyword>
<evidence type="ECO:0000259" key="7">
    <source>
        <dbReference type="PROSITE" id="PS50090"/>
    </source>
</evidence>
<dbReference type="AlphaFoldDB" id="A0A0J8B9J1"/>
<feature type="domain" description="Myb-like" evidence="7">
    <location>
        <begin position="89"/>
        <end position="135"/>
    </location>
</feature>
<evidence type="ECO:0000256" key="5">
    <source>
        <dbReference type="ARBA" id="ARBA00023163"/>
    </source>
</evidence>
<evidence type="ECO:0000259" key="8">
    <source>
        <dbReference type="PROSITE" id="PS51294"/>
    </source>
</evidence>
<protein>
    <submittedName>
        <fullName evidence="9">Uncharacterized protein</fullName>
    </submittedName>
</protein>
<dbReference type="eggNOG" id="KOG0048">
    <property type="taxonomic scope" value="Eukaryota"/>
</dbReference>
<dbReference type="GO" id="GO:0000981">
    <property type="term" value="F:DNA-binding transcription factor activity, RNA polymerase II-specific"/>
    <property type="evidence" value="ECO:0007669"/>
    <property type="project" value="TreeGrafter"/>
</dbReference>
<dbReference type="PROSITE" id="PS50090">
    <property type="entry name" value="MYB_LIKE"/>
    <property type="match status" value="2"/>
</dbReference>
<dbReference type="PANTHER" id="PTHR45614:SF259">
    <property type="entry name" value="MYB DOMAIN PROTEIN 89-RELATED"/>
    <property type="match status" value="1"/>
</dbReference>
<dbReference type="InterPro" id="IPR001005">
    <property type="entry name" value="SANT/Myb"/>
</dbReference>
<name>A0A0J8B9J1_BETVV</name>
<evidence type="ECO:0000313" key="10">
    <source>
        <dbReference type="Proteomes" id="UP000035740"/>
    </source>
</evidence>
<keyword evidence="3" id="KW-0805">Transcription regulation</keyword>
<dbReference type="InterPro" id="IPR050560">
    <property type="entry name" value="MYB_TF"/>
</dbReference>
<dbReference type="KEGG" id="bvg:104908139"/>
<gene>
    <name evidence="9" type="ORF">BVRB_5g125320</name>
</gene>
<dbReference type="GO" id="GO:0000978">
    <property type="term" value="F:RNA polymerase II cis-regulatory region sequence-specific DNA binding"/>
    <property type="evidence" value="ECO:0007669"/>
    <property type="project" value="TreeGrafter"/>
</dbReference>
<dbReference type="Gene3D" id="1.10.10.60">
    <property type="entry name" value="Homeodomain-like"/>
    <property type="match status" value="2"/>
</dbReference>
<evidence type="ECO:0000313" key="9">
    <source>
        <dbReference type="EMBL" id="KMS97616.1"/>
    </source>
</evidence>
<evidence type="ECO:0000256" key="1">
    <source>
        <dbReference type="ARBA" id="ARBA00004123"/>
    </source>
</evidence>
<evidence type="ECO:0000256" key="6">
    <source>
        <dbReference type="ARBA" id="ARBA00023242"/>
    </source>
</evidence>